<feature type="domain" description="Methyl-accepting transducer" evidence="3">
    <location>
        <begin position="25"/>
        <end position="261"/>
    </location>
</feature>
<evidence type="ECO:0000313" key="4">
    <source>
        <dbReference type="EMBL" id="SEI92788.1"/>
    </source>
</evidence>
<protein>
    <submittedName>
        <fullName evidence="4">Methyl-accepting chemotaxis sensory transducer</fullName>
    </submittedName>
</protein>
<accession>A0A1H6UKG8</accession>
<proteinExistence type="predicted"/>
<dbReference type="PANTHER" id="PTHR32089">
    <property type="entry name" value="METHYL-ACCEPTING CHEMOTAXIS PROTEIN MCPB"/>
    <property type="match status" value="1"/>
</dbReference>
<evidence type="ECO:0000256" key="1">
    <source>
        <dbReference type="ARBA" id="ARBA00023224"/>
    </source>
</evidence>
<sequence length="470" mass="50447">MMGFFARRTRRKGGASSVVGDIAAQAGKLGIEICDVSGHIEEVAARVNRQADVCQTLRQSAAATLAGNHRIAAAAREMHTVTAQAADEVGRSQQTLEASLSDIHGLVEGVTVIESQISALRAALSHVSRVSEEISLIARQTHLLALNAAIEAARAGEFGKSFAVVAAEVKTLSAKTAQATGQIETTLAELTGQTERLIAEGAENTARAQRVREGTRMIGDVVHSTGHAIMQLNAEANQIALLSGEIEEQCNAFESQVLEIATDVEHSGENFVQAKDQLGHLLGVSESLIELTAATGAETADTPFIDAVEHAAGKVGKLFEAAVARGELSINDLFDDRYVPVPGTNPPQFTTRFTGFTDRVLPLIQEPMLGLDARVAFCAAVDVRGYLPTHNLKFSQPQRDDPVWNAANCRNRRLFNDRTGLAAGTNTKRFLLQTYRRDMGGGEYALMKDASAPIFVNGRHWGGLRIGYRI</sequence>
<dbReference type="GO" id="GO:0007165">
    <property type="term" value="P:signal transduction"/>
    <property type="evidence" value="ECO:0007669"/>
    <property type="project" value="UniProtKB-KW"/>
</dbReference>
<dbReference type="AlphaFoldDB" id="A0A1H6UKG8"/>
<dbReference type="OrthoDB" id="2489132at2"/>
<dbReference type="InterPro" id="IPR004089">
    <property type="entry name" value="MCPsignal_dom"/>
</dbReference>
<gene>
    <name evidence="4" type="ORF">SAMN05192539_100578</name>
</gene>
<keyword evidence="1 2" id="KW-0807">Transducer</keyword>
<dbReference type="Pfam" id="PF00015">
    <property type="entry name" value="MCPsignal"/>
    <property type="match status" value="1"/>
</dbReference>
<dbReference type="RefSeq" id="WP_090864954.1">
    <property type="nucleotide sequence ID" value="NZ_FNYE01000005.1"/>
</dbReference>
<keyword evidence="5" id="KW-1185">Reference proteome</keyword>
<dbReference type="STRING" id="667676.SAMN05192539_100578"/>
<name>A0A1H6UKG8_9BURK</name>
<reference evidence="5" key="1">
    <citation type="submission" date="2016-10" db="EMBL/GenBank/DDBJ databases">
        <authorList>
            <person name="Varghese N."/>
            <person name="Submissions S."/>
        </authorList>
    </citation>
    <scope>NUCLEOTIDE SEQUENCE [LARGE SCALE GENOMIC DNA]</scope>
    <source>
        <strain evidence="5">LMG 26031</strain>
    </source>
</reference>
<dbReference type="PANTHER" id="PTHR32089:SF112">
    <property type="entry name" value="LYSOZYME-LIKE PROTEIN-RELATED"/>
    <property type="match status" value="1"/>
</dbReference>
<dbReference type="GO" id="GO:0016020">
    <property type="term" value="C:membrane"/>
    <property type="evidence" value="ECO:0007669"/>
    <property type="project" value="InterPro"/>
</dbReference>
<dbReference type="Gene3D" id="1.10.287.950">
    <property type="entry name" value="Methyl-accepting chemotaxis protein"/>
    <property type="match status" value="1"/>
</dbReference>
<dbReference type="Proteomes" id="UP000198866">
    <property type="component" value="Unassembled WGS sequence"/>
</dbReference>
<dbReference type="EMBL" id="FNYE01000005">
    <property type="protein sequence ID" value="SEI92788.1"/>
    <property type="molecule type" value="Genomic_DNA"/>
</dbReference>
<organism evidence="4 5">
    <name type="scientific">Paraburkholderia diazotrophica</name>
    <dbReference type="NCBI Taxonomy" id="667676"/>
    <lineage>
        <taxon>Bacteria</taxon>
        <taxon>Pseudomonadati</taxon>
        <taxon>Pseudomonadota</taxon>
        <taxon>Betaproteobacteria</taxon>
        <taxon>Burkholderiales</taxon>
        <taxon>Burkholderiaceae</taxon>
        <taxon>Paraburkholderia</taxon>
    </lineage>
</organism>
<evidence type="ECO:0000256" key="2">
    <source>
        <dbReference type="PROSITE-ProRule" id="PRU00284"/>
    </source>
</evidence>
<dbReference type="PROSITE" id="PS50111">
    <property type="entry name" value="CHEMOTAXIS_TRANSDUC_2"/>
    <property type="match status" value="1"/>
</dbReference>
<evidence type="ECO:0000259" key="3">
    <source>
        <dbReference type="PROSITE" id="PS50111"/>
    </source>
</evidence>
<dbReference type="SMART" id="SM00283">
    <property type="entry name" value="MA"/>
    <property type="match status" value="1"/>
</dbReference>
<dbReference type="SUPFAM" id="SSF58104">
    <property type="entry name" value="Methyl-accepting chemotaxis protein (MCP) signaling domain"/>
    <property type="match status" value="1"/>
</dbReference>
<evidence type="ECO:0000313" key="5">
    <source>
        <dbReference type="Proteomes" id="UP000198866"/>
    </source>
</evidence>